<dbReference type="OMA" id="LDFRYKE"/>
<dbReference type="InterPro" id="IPR004244">
    <property type="entry name" value="Transposase_22"/>
</dbReference>
<evidence type="ECO:0000313" key="1">
    <source>
        <dbReference type="EMBL" id="KAH9381384.1"/>
    </source>
</evidence>
<protein>
    <recommendedName>
        <fullName evidence="3">Endonuclease-reverse transcriptase</fullName>
    </recommendedName>
</protein>
<name>A0A9J6H326_HAELO</name>
<organism evidence="1 2">
    <name type="scientific">Haemaphysalis longicornis</name>
    <name type="common">Bush tick</name>
    <dbReference type="NCBI Taxonomy" id="44386"/>
    <lineage>
        <taxon>Eukaryota</taxon>
        <taxon>Metazoa</taxon>
        <taxon>Ecdysozoa</taxon>
        <taxon>Arthropoda</taxon>
        <taxon>Chelicerata</taxon>
        <taxon>Arachnida</taxon>
        <taxon>Acari</taxon>
        <taxon>Parasitiformes</taxon>
        <taxon>Ixodida</taxon>
        <taxon>Ixodoidea</taxon>
        <taxon>Ixodidae</taxon>
        <taxon>Haemaphysalinae</taxon>
        <taxon>Haemaphysalis</taxon>
    </lineage>
</organism>
<proteinExistence type="predicted"/>
<reference evidence="1 2" key="1">
    <citation type="journal article" date="2020" name="Cell">
        <title>Large-Scale Comparative Analyses of Tick Genomes Elucidate Their Genetic Diversity and Vector Capacities.</title>
        <authorList>
            <consortium name="Tick Genome and Microbiome Consortium (TIGMIC)"/>
            <person name="Jia N."/>
            <person name="Wang J."/>
            <person name="Shi W."/>
            <person name="Du L."/>
            <person name="Sun Y."/>
            <person name="Zhan W."/>
            <person name="Jiang J.F."/>
            <person name="Wang Q."/>
            <person name="Zhang B."/>
            <person name="Ji P."/>
            <person name="Bell-Sakyi L."/>
            <person name="Cui X.M."/>
            <person name="Yuan T.T."/>
            <person name="Jiang B.G."/>
            <person name="Yang W.F."/>
            <person name="Lam T.T."/>
            <person name="Chang Q.C."/>
            <person name="Ding S.J."/>
            <person name="Wang X.J."/>
            <person name="Zhu J.G."/>
            <person name="Ruan X.D."/>
            <person name="Zhao L."/>
            <person name="Wei J.T."/>
            <person name="Ye R.Z."/>
            <person name="Que T.C."/>
            <person name="Du C.H."/>
            <person name="Zhou Y.H."/>
            <person name="Cheng J.X."/>
            <person name="Dai P.F."/>
            <person name="Guo W.B."/>
            <person name="Han X.H."/>
            <person name="Huang E.J."/>
            <person name="Li L.F."/>
            <person name="Wei W."/>
            <person name="Gao Y.C."/>
            <person name="Liu J.Z."/>
            <person name="Shao H.Z."/>
            <person name="Wang X."/>
            <person name="Wang C.C."/>
            <person name="Yang T.C."/>
            <person name="Huo Q.B."/>
            <person name="Li W."/>
            <person name="Chen H.Y."/>
            <person name="Chen S.E."/>
            <person name="Zhou L.G."/>
            <person name="Ni X.B."/>
            <person name="Tian J.H."/>
            <person name="Sheng Y."/>
            <person name="Liu T."/>
            <person name="Pan Y.S."/>
            <person name="Xia L.Y."/>
            <person name="Li J."/>
            <person name="Zhao F."/>
            <person name="Cao W.C."/>
        </authorList>
    </citation>
    <scope>NUCLEOTIDE SEQUENCE [LARGE SCALE GENOMIC DNA]</scope>
    <source>
        <strain evidence="1">HaeL-2018</strain>
    </source>
</reference>
<keyword evidence="2" id="KW-1185">Reference proteome</keyword>
<evidence type="ECO:0000313" key="2">
    <source>
        <dbReference type="Proteomes" id="UP000821853"/>
    </source>
</evidence>
<evidence type="ECO:0008006" key="3">
    <source>
        <dbReference type="Google" id="ProtNLM"/>
    </source>
</evidence>
<dbReference type="Proteomes" id="UP000821853">
    <property type="component" value="Chromosome 9"/>
</dbReference>
<dbReference type="OrthoDB" id="6511121at2759"/>
<comment type="caution">
    <text evidence="1">The sequence shown here is derived from an EMBL/GenBank/DDBJ whole genome shotgun (WGS) entry which is preliminary data.</text>
</comment>
<sequence length="150" mass="17339">MHCVNKFAELNCSPASIAKKLDDLGRRSRRSNVIVYGVNEQDNETTENLEKPVITEIFQDVLGVKISGIERIHRLGRPKQGLDPKPRPVIMKLLDFRYKERIIKNCPKLKGFAFSVSEGFSRAICDARKKLWLRTKENLDRHEKVCLVYN</sequence>
<dbReference type="AlphaFoldDB" id="A0A9J6H326"/>
<dbReference type="EMBL" id="JABSTR010000011">
    <property type="protein sequence ID" value="KAH9381384.1"/>
    <property type="molecule type" value="Genomic_DNA"/>
</dbReference>
<dbReference type="VEuPathDB" id="VectorBase:HLOH_055733"/>
<gene>
    <name evidence="1" type="ORF">HPB48_009036</name>
</gene>
<accession>A0A9J6H326</accession>
<dbReference type="PANTHER" id="PTHR11505">
    <property type="entry name" value="L1 TRANSPOSABLE ELEMENT-RELATED"/>
    <property type="match status" value="1"/>
</dbReference>
<dbReference type="Gene3D" id="3.30.70.1820">
    <property type="entry name" value="L1 transposable element, RRM domain"/>
    <property type="match status" value="1"/>
</dbReference>